<evidence type="ECO:0000259" key="5">
    <source>
        <dbReference type="PROSITE" id="PS50208"/>
    </source>
</evidence>
<dbReference type="PANTHER" id="PTHR10454:SF232">
    <property type="entry name" value="AT03047P-RELATED"/>
    <property type="match status" value="1"/>
</dbReference>
<dbReference type="InterPro" id="IPR002138">
    <property type="entry name" value="Pept_C14_p10"/>
</dbReference>
<dbReference type="InterPro" id="IPR015917">
    <property type="entry name" value="Pept_C14A"/>
</dbReference>
<evidence type="ECO:0000259" key="4">
    <source>
        <dbReference type="PROSITE" id="PS50207"/>
    </source>
</evidence>
<dbReference type="InterPro" id="IPR033139">
    <property type="entry name" value="Caspase_cys_AS"/>
</dbReference>
<evidence type="ECO:0000313" key="7">
    <source>
        <dbReference type="Proteomes" id="UP001164746"/>
    </source>
</evidence>
<proteinExistence type="inferred from homology"/>
<feature type="compositionally biased region" description="Basic and acidic residues" evidence="3">
    <location>
        <begin position="193"/>
        <end position="207"/>
    </location>
</feature>
<gene>
    <name evidence="6" type="ORF">MAR_029368</name>
</gene>
<dbReference type="PANTHER" id="PTHR10454">
    <property type="entry name" value="CASPASE"/>
    <property type="match status" value="1"/>
</dbReference>
<dbReference type="Gene3D" id="3.40.50.1460">
    <property type="match status" value="1"/>
</dbReference>
<evidence type="ECO:0000256" key="2">
    <source>
        <dbReference type="RuleBase" id="RU003971"/>
    </source>
</evidence>
<reference evidence="6" key="1">
    <citation type="submission" date="2022-11" db="EMBL/GenBank/DDBJ databases">
        <title>Centuries of genome instability and evolution in soft-shell clam transmissible cancer (bioRxiv).</title>
        <authorList>
            <person name="Hart S.F.M."/>
            <person name="Yonemitsu M.A."/>
            <person name="Giersch R.M."/>
            <person name="Beal B.F."/>
            <person name="Arriagada G."/>
            <person name="Davis B.W."/>
            <person name="Ostrander E.A."/>
            <person name="Goff S.P."/>
            <person name="Metzger M.J."/>
        </authorList>
    </citation>
    <scope>NUCLEOTIDE SEQUENCE</scope>
    <source>
        <strain evidence="6">MELC-2E11</strain>
        <tissue evidence="6">Siphon/mantle</tissue>
    </source>
</reference>
<keyword evidence="7" id="KW-1185">Reference proteome</keyword>
<dbReference type="InterPro" id="IPR001309">
    <property type="entry name" value="Pept_C14_p20"/>
</dbReference>
<protein>
    <submittedName>
        <fullName evidence="6">CASP3-like protein</fullName>
    </submittedName>
</protein>
<evidence type="ECO:0000256" key="1">
    <source>
        <dbReference type="ARBA" id="ARBA00010134"/>
    </source>
</evidence>
<dbReference type="InterPro" id="IPR002398">
    <property type="entry name" value="Pept_C14"/>
</dbReference>
<dbReference type="SUPFAM" id="SSF52129">
    <property type="entry name" value="Caspase-like"/>
    <property type="match status" value="1"/>
</dbReference>
<dbReference type="PROSITE" id="PS01122">
    <property type="entry name" value="CASPASE_CYS"/>
    <property type="match status" value="1"/>
</dbReference>
<evidence type="ECO:0000256" key="3">
    <source>
        <dbReference type="SAM" id="MobiDB-lite"/>
    </source>
</evidence>
<dbReference type="PROSITE" id="PS50208">
    <property type="entry name" value="CASPASE_P20"/>
    <property type="match status" value="1"/>
</dbReference>
<comment type="similarity">
    <text evidence="1 2">Belongs to the peptidase C14A family.</text>
</comment>
<dbReference type="PROSITE" id="PS50207">
    <property type="entry name" value="CASPASE_P10"/>
    <property type="match status" value="1"/>
</dbReference>
<dbReference type="Proteomes" id="UP001164746">
    <property type="component" value="Chromosome 2"/>
</dbReference>
<evidence type="ECO:0000313" key="6">
    <source>
        <dbReference type="EMBL" id="WAQ96678.1"/>
    </source>
</evidence>
<dbReference type="InterPro" id="IPR029030">
    <property type="entry name" value="Caspase-like_dom_sf"/>
</dbReference>
<name>A0ABY7DHD6_MYAAR</name>
<dbReference type="SMART" id="SM00115">
    <property type="entry name" value="CASc"/>
    <property type="match status" value="1"/>
</dbReference>
<dbReference type="PRINTS" id="PR00376">
    <property type="entry name" value="IL1BCENZYME"/>
</dbReference>
<sequence>MRAFMGLSLYQACVSCLKTTHLYGYFEGLDSLVLVPGLYKMLVEVLYPGYIILLAQVQHLLHRTLKYCRRLELLLMVGAKEDCAIMADRGSRPSPRGPIALRGSAILRGSLPPRGSPDTELDLLPALLGFLPEPPFLSACFRGIRVGHSHFSQQNSPSAPAQKWLLLVLLCSLLVLERMLTRHRNQNTVDAKTIPDDRTDAKPHGAGEGKMPQLPGQHMPPLPRSAGETMMTAEEFFADEYKMDYPNRGRAIIINNKTFDRSLGLGERTGTDQDAIALHQRCEEMGFDVDMYQDLRCEDMRQVLSKASQNENYNQESDCFMCAILSHGEEGVVFGIDSKIETKLLLEPFKGNNCNSLVGKPKIFIIQACQGSQFDGGVHVDVADAKSHMSNREIQVHKIPSEADFLIAYSVVPGYFSWRNSANGSWFIQALSSVLAQNWQSLDLLTIMTRVNKKVAYEFESRTGKEFMNQKKQIPCITSMLTKEVRFNPINDTPCGMCSPLQTAALGLRLLHRFRQGAGPQLDTVRGALLGESLQIVPCATLGHLLMDPGLCAHLSVLLLLIPHPFWRRKLGGECCILNHWLGGLDRLGLLFTLFLVASLHGGAPLECASFRAVIPFSTFPRPFHTHTHAALDTYSGNINLGKINMGYMEFVAEKESEKLQTDLSENLHDYSRTNFVSSPTGLID</sequence>
<dbReference type="Pfam" id="PF00656">
    <property type="entry name" value="Peptidase_C14"/>
    <property type="match status" value="1"/>
</dbReference>
<dbReference type="EMBL" id="CP111013">
    <property type="protein sequence ID" value="WAQ96678.1"/>
    <property type="molecule type" value="Genomic_DNA"/>
</dbReference>
<feature type="domain" description="Caspase family p20" evidence="5">
    <location>
        <begin position="247"/>
        <end position="373"/>
    </location>
</feature>
<dbReference type="InterPro" id="IPR011600">
    <property type="entry name" value="Pept_C14_caspase"/>
</dbReference>
<feature type="region of interest" description="Disordered" evidence="3">
    <location>
        <begin position="190"/>
        <end position="222"/>
    </location>
</feature>
<accession>A0ABY7DHD6</accession>
<feature type="domain" description="Caspase family p10" evidence="4">
    <location>
        <begin position="395"/>
        <end position="489"/>
    </location>
</feature>
<dbReference type="CDD" id="cd00032">
    <property type="entry name" value="CASc"/>
    <property type="match status" value="1"/>
</dbReference>
<organism evidence="6 7">
    <name type="scientific">Mya arenaria</name>
    <name type="common">Soft-shell clam</name>
    <dbReference type="NCBI Taxonomy" id="6604"/>
    <lineage>
        <taxon>Eukaryota</taxon>
        <taxon>Metazoa</taxon>
        <taxon>Spiralia</taxon>
        <taxon>Lophotrochozoa</taxon>
        <taxon>Mollusca</taxon>
        <taxon>Bivalvia</taxon>
        <taxon>Autobranchia</taxon>
        <taxon>Heteroconchia</taxon>
        <taxon>Euheterodonta</taxon>
        <taxon>Imparidentia</taxon>
        <taxon>Neoheterodontei</taxon>
        <taxon>Myida</taxon>
        <taxon>Myoidea</taxon>
        <taxon>Myidae</taxon>
        <taxon>Mya</taxon>
    </lineage>
</organism>